<dbReference type="Proteomes" id="UP000824120">
    <property type="component" value="Chromosome 10"/>
</dbReference>
<protein>
    <submittedName>
        <fullName evidence="1">Uncharacterized protein</fullName>
    </submittedName>
</protein>
<comment type="caution">
    <text evidence="1">The sequence shown here is derived from an EMBL/GenBank/DDBJ whole genome shotgun (WGS) entry which is preliminary data.</text>
</comment>
<reference evidence="1 2" key="1">
    <citation type="submission" date="2020-09" db="EMBL/GenBank/DDBJ databases">
        <title>De no assembly of potato wild relative species, Solanum commersonii.</title>
        <authorList>
            <person name="Cho K."/>
        </authorList>
    </citation>
    <scope>NUCLEOTIDE SEQUENCE [LARGE SCALE GENOMIC DNA]</scope>
    <source>
        <strain evidence="1">LZ3.2</strain>
        <tissue evidence="1">Leaf</tissue>
    </source>
</reference>
<name>A0A9J5WZH4_SOLCO</name>
<organism evidence="1 2">
    <name type="scientific">Solanum commersonii</name>
    <name type="common">Commerson's wild potato</name>
    <name type="synonym">Commerson's nightshade</name>
    <dbReference type="NCBI Taxonomy" id="4109"/>
    <lineage>
        <taxon>Eukaryota</taxon>
        <taxon>Viridiplantae</taxon>
        <taxon>Streptophyta</taxon>
        <taxon>Embryophyta</taxon>
        <taxon>Tracheophyta</taxon>
        <taxon>Spermatophyta</taxon>
        <taxon>Magnoliopsida</taxon>
        <taxon>eudicotyledons</taxon>
        <taxon>Gunneridae</taxon>
        <taxon>Pentapetalae</taxon>
        <taxon>asterids</taxon>
        <taxon>lamiids</taxon>
        <taxon>Solanales</taxon>
        <taxon>Solanaceae</taxon>
        <taxon>Solanoideae</taxon>
        <taxon>Solaneae</taxon>
        <taxon>Solanum</taxon>
    </lineage>
</organism>
<proteinExistence type="predicted"/>
<dbReference type="AlphaFoldDB" id="A0A9J5WZH4"/>
<evidence type="ECO:0000313" key="2">
    <source>
        <dbReference type="Proteomes" id="UP000824120"/>
    </source>
</evidence>
<dbReference type="EMBL" id="JACXVP010000010">
    <property type="protein sequence ID" value="KAG5581162.1"/>
    <property type="molecule type" value="Genomic_DNA"/>
</dbReference>
<dbReference type="PANTHER" id="PTHR36264">
    <property type="entry name" value="SET DOMAIN-CONTAINING PROTEIN"/>
    <property type="match status" value="1"/>
</dbReference>
<sequence length="67" mass="8207">MEFLKRKDYRQQYILPHWNLEMARSLVNGNGVSVHFSDIIEKNDTKKYEDKKFTFRKLSYDTIFYPL</sequence>
<gene>
    <name evidence="1" type="ORF">H5410_051789</name>
</gene>
<keyword evidence="2" id="KW-1185">Reference proteome</keyword>
<evidence type="ECO:0000313" key="1">
    <source>
        <dbReference type="EMBL" id="KAG5581162.1"/>
    </source>
</evidence>
<accession>A0A9J5WZH4</accession>
<dbReference type="PANTHER" id="PTHR36264:SF7">
    <property type="entry name" value="TF-B3 DOMAIN-CONTAINING PROTEIN"/>
    <property type="match status" value="1"/>
</dbReference>